<dbReference type="InterPro" id="IPR019410">
    <property type="entry name" value="Methyltransf_16"/>
</dbReference>
<dbReference type="GO" id="GO:0008757">
    <property type="term" value="F:S-adenosylmethionine-dependent methyltransferase activity"/>
    <property type="evidence" value="ECO:0007669"/>
    <property type="project" value="UniProtKB-ARBA"/>
</dbReference>
<organism evidence="1 2">
    <name type="scientific">Mycena albidolilacea</name>
    <dbReference type="NCBI Taxonomy" id="1033008"/>
    <lineage>
        <taxon>Eukaryota</taxon>
        <taxon>Fungi</taxon>
        <taxon>Dikarya</taxon>
        <taxon>Basidiomycota</taxon>
        <taxon>Agaricomycotina</taxon>
        <taxon>Agaricomycetes</taxon>
        <taxon>Agaricomycetidae</taxon>
        <taxon>Agaricales</taxon>
        <taxon>Marasmiineae</taxon>
        <taxon>Mycenaceae</taxon>
        <taxon>Mycena</taxon>
    </lineage>
</organism>
<dbReference type="InterPro" id="IPR029063">
    <property type="entry name" value="SAM-dependent_MTases_sf"/>
</dbReference>
<gene>
    <name evidence="1" type="ORF">DFH08DRAFT_872992</name>
</gene>
<accession>A0AAD6ZYH3</accession>
<sequence>MLPASLTKHEKLLACPIADSVFSLAQSQDGISNGTGLWLGAQCLSAYLTYSGVVKPGTHAVELGSGIGLTALSLARLGCNVTATDLPWVISSCLAKNVENNLSRLPPGSGKINVRELDWTVTPDQWVWDHETIIASPTCSPSALELQQLTNGLDLIVTADTIYLSDLVTPFLRTLHTLCTLSLAASSSPRAPVVFICLERRDPEVTDRTLEEAKTTWGFVVKRIAQHKVSKALGKSGFKWNKDDWEGVEIWHLTFRG</sequence>
<protein>
    <submittedName>
        <fullName evidence="1">Uncharacterized protein</fullName>
    </submittedName>
</protein>
<dbReference type="GO" id="GO:0005634">
    <property type="term" value="C:nucleus"/>
    <property type="evidence" value="ECO:0007669"/>
    <property type="project" value="TreeGrafter"/>
</dbReference>
<name>A0AAD6ZYH3_9AGAR</name>
<dbReference type="EMBL" id="JARIHO010000023">
    <property type="protein sequence ID" value="KAJ7343542.1"/>
    <property type="molecule type" value="Genomic_DNA"/>
</dbReference>
<dbReference type="SUPFAM" id="SSF53335">
    <property type="entry name" value="S-adenosyl-L-methionine-dependent methyltransferases"/>
    <property type="match status" value="1"/>
</dbReference>
<dbReference type="PANTHER" id="PTHR14614:SF162">
    <property type="entry name" value="EXPRESSED PROTEIN"/>
    <property type="match status" value="1"/>
</dbReference>
<dbReference type="AlphaFoldDB" id="A0AAD6ZYH3"/>
<evidence type="ECO:0000313" key="1">
    <source>
        <dbReference type="EMBL" id="KAJ7343542.1"/>
    </source>
</evidence>
<reference evidence="1" key="1">
    <citation type="submission" date="2023-03" db="EMBL/GenBank/DDBJ databases">
        <title>Massive genome expansion in bonnet fungi (Mycena s.s.) driven by repeated elements and novel gene families across ecological guilds.</title>
        <authorList>
            <consortium name="Lawrence Berkeley National Laboratory"/>
            <person name="Harder C.B."/>
            <person name="Miyauchi S."/>
            <person name="Viragh M."/>
            <person name="Kuo A."/>
            <person name="Thoen E."/>
            <person name="Andreopoulos B."/>
            <person name="Lu D."/>
            <person name="Skrede I."/>
            <person name="Drula E."/>
            <person name="Henrissat B."/>
            <person name="Morin E."/>
            <person name="Kohler A."/>
            <person name="Barry K."/>
            <person name="LaButti K."/>
            <person name="Morin E."/>
            <person name="Salamov A."/>
            <person name="Lipzen A."/>
            <person name="Mereny Z."/>
            <person name="Hegedus B."/>
            <person name="Baldrian P."/>
            <person name="Stursova M."/>
            <person name="Weitz H."/>
            <person name="Taylor A."/>
            <person name="Grigoriev I.V."/>
            <person name="Nagy L.G."/>
            <person name="Martin F."/>
            <person name="Kauserud H."/>
        </authorList>
    </citation>
    <scope>NUCLEOTIDE SEQUENCE</scope>
    <source>
        <strain evidence="1">CBHHK002</strain>
    </source>
</reference>
<keyword evidence="2" id="KW-1185">Reference proteome</keyword>
<dbReference type="Proteomes" id="UP001218218">
    <property type="component" value="Unassembled WGS sequence"/>
</dbReference>
<dbReference type="Gene3D" id="3.40.50.150">
    <property type="entry name" value="Vaccinia Virus protein VP39"/>
    <property type="match status" value="1"/>
</dbReference>
<dbReference type="GO" id="GO:0005737">
    <property type="term" value="C:cytoplasm"/>
    <property type="evidence" value="ECO:0007669"/>
    <property type="project" value="TreeGrafter"/>
</dbReference>
<comment type="caution">
    <text evidence="1">The sequence shown here is derived from an EMBL/GenBank/DDBJ whole genome shotgun (WGS) entry which is preliminary data.</text>
</comment>
<evidence type="ECO:0000313" key="2">
    <source>
        <dbReference type="Proteomes" id="UP001218218"/>
    </source>
</evidence>
<dbReference type="PANTHER" id="PTHR14614">
    <property type="entry name" value="HEPATOCELLULAR CARCINOMA-ASSOCIATED ANTIGEN"/>
    <property type="match status" value="1"/>
</dbReference>
<proteinExistence type="predicted"/>
<dbReference type="Pfam" id="PF10294">
    <property type="entry name" value="Methyltransf_16"/>
    <property type="match status" value="1"/>
</dbReference>